<keyword evidence="10" id="KW-0539">Nucleus</keyword>
<evidence type="ECO:0000256" key="13">
    <source>
        <dbReference type="SAM" id="MobiDB-lite"/>
    </source>
</evidence>
<keyword evidence="5 11" id="KW-0863">Zinc-finger</keyword>
<feature type="domain" description="ZAD" evidence="15">
    <location>
        <begin position="2"/>
        <end position="71"/>
    </location>
</feature>
<keyword evidence="9" id="KW-0804">Transcription</keyword>
<comment type="caution">
    <text evidence="16">The sequence shown here is derived from an EMBL/GenBank/DDBJ whole genome shotgun (WGS) entry which is preliminary data.</text>
</comment>
<dbReference type="GO" id="GO:0003677">
    <property type="term" value="F:DNA binding"/>
    <property type="evidence" value="ECO:0007669"/>
    <property type="project" value="UniProtKB-KW"/>
</dbReference>
<sequence length="497" mass="57852">MEMCRACLQTENAMVPLNETSVRSYNLLTNLNVRMFDGMPQFFCQTCDELLRSFTNFREKSISSETTLHQVVQHIKPEDEYLQIENKLIAQNDVKIEDFKIETNELDDNFDDYNEEDIKPEINTKLVTISVCPGTNKKHKSTSKIKKRRKNKKSKKKVNSKGKKFNNANGSEPETWACGICTKKFEETKDLKSHLEMHKDNKQCQICYETFTNWPALLGHRLEHIPEKQGKCHICDRRSKSSIYMEYHYLSKHNNGEEVVLTCKVCKKTYGSPTKLRNHIMFLHSEVKYICDYCNKGFTVKDTLKVHILTHSEQKRLVCDMCGFRCKLPGNLKAHKVRKHSLTKVKCDRCEIVFANQEKHDSHTCRLHEVMCPECGKMLKHSRQLRRHRETHRLIGSHKCDRCPAAFKTREALRVHLNRHDNVRTKQCDVCSAKFFSSSVLIRHKRIHTGEKPFVCTICGRAFICGSSLKVHMKVHGLFLVVKKDKPAENISDIFKT</sequence>
<evidence type="ECO:0000256" key="12">
    <source>
        <dbReference type="PROSITE-ProRule" id="PRU01263"/>
    </source>
</evidence>
<comment type="similarity">
    <text evidence="2">Belongs to the krueppel C2H2-type zinc-finger protein family.</text>
</comment>
<evidence type="ECO:0000259" key="15">
    <source>
        <dbReference type="PROSITE" id="PS51915"/>
    </source>
</evidence>
<dbReference type="InterPro" id="IPR012934">
    <property type="entry name" value="Znf_AD"/>
</dbReference>
<accession>A0ABD0T5Y8</accession>
<keyword evidence="3 12" id="KW-0479">Metal-binding</keyword>
<evidence type="ECO:0000259" key="14">
    <source>
        <dbReference type="PROSITE" id="PS50157"/>
    </source>
</evidence>
<feature type="binding site" evidence="12">
    <location>
        <position position="47"/>
    </location>
    <ligand>
        <name>Zn(2+)</name>
        <dbReference type="ChEBI" id="CHEBI:29105"/>
    </ligand>
</feature>
<keyword evidence="7" id="KW-0805">Transcription regulation</keyword>
<dbReference type="EMBL" id="JBEDNZ010000009">
    <property type="protein sequence ID" value="KAL0838684.1"/>
    <property type="molecule type" value="Genomic_DNA"/>
</dbReference>
<reference evidence="16 17" key="1">
    <citation type="submission" date="2024-06" db="EMBL/GenBank/DDBJ databases">
        <title>A chromosome-level genome assembly of beet webworm, Loxostege sticticalis.</title>
        <authorList>
            <person name="Zhang Y."/>
        </authorList>
    </citation>
    <scope>NUCLEOTIDE SEQUENCE [LARGE SCALE GENOMIC DNA]</scope>
    <source>
        <strain evidence="16">AQ028</strain>
        <tissue evidence="16">Male pupae</tissue>
    </source>
</reference>
<dbReference type="SUPFAM" id="SSF57716">
    <property type="entry name" value="Glucocorticoid receptor-like (DNA-binding domain)"/>
    <property type="match status" value="1"/>
</dbReference>
<dbReference type="Pfam" id="PF07776">
    <property type="entry name" value="zf-AD"/>
    <property type="match status" value="1"/>
</dbReference>
<evidence type="ECO:0000313" key="17">
    <source>
        <dbReference type="Proteomes" id="UP001549921"/>
    </source>
</evidence>
<dbReference type="InterPro" id="IPR036236">
    <property type="entry name" value="Znf_C2H2_sf"/>
</dbReference>
<feature type="binding site" evidence="12">
    <location>
        <position position="7"/>
    </location>
    <ligand>
        <name>Zn(2+)</name>
        <dbReference type="ChEBI" id="CHEBI:29105"/>
    </ligand>
</feature>
<evidence type="ECO:0000313" key="16">
    <source>
        <dbReference type="EMBL" id="KAL0838684.1"/>
    </source>
</evidence>
<dbReference type="PROSITE" id="PS50157">
    <property type="entry name" value="ZINC_FINGER_C2H2_2"/>
    <property type="match status" value="8"/>
</dbReference>
<dbReference type="PROSITE" id="PS51915">
    <property type="entry name" value="ZAD"/>
    <property type="match status" value="1"/>
</dbReference>
<dbReference type="AlphaFoldDB" id="A0ABD0T5Y8"/>
<feature type="domain" description="C2H2-type" evidence="14">
    <location>
        <begin position="370"/>
        <end position="392"/>
    </location>
</feature>
<feature type="domain" description="C2H2-type" evidence="14">
    <location>
        <begin position="261"/>
        <end position="289"/>
    </location>
</feature>
<dbReference type="Pfam" id="PF00096">
    <property type="entry name" value="zf-C2H2"/>
    <property type="match status" value="5"/>
</dbReference>
<dbReference type="Gene3D" id="3.30.160.60">
    <property type="entry name" value="Classic Zinc Finger"/>
    <property type="match status" value="6"/>
</dbReference>
<keyword evidence="8" id="KW-0238">DNA-binding</keyword>
<dbReference type="PROSITE" id="PS00028">
    <property type="entry name" value="ZINC_FINGER_C2H2_1"/>
    <property type="match status" value="9"/>
</dbReference>
<dbReference type="GO" id="GO:0008270">
    <property type="term" value="F:zinc ion binding"/>
    <property type="evidence" value="ECO:0007669"/>
    <property type="project" value="UniProtKB-UniRule"/>
</dbReference>
<evidence type="ECO:0000256" key="4">
    <source>
        <dbReference type="ARBA" id="ARBA00022737"/>
    </source>
</evidence>
<evidence type="ECO:0000256" key="7">
    <source>
        <dbReference type="ARBA" id="ARBA00023015"/>
    </source>
</evidence>
<gene>
    <name evidence="16" type="ORF">ABMA28_016754</name>
</gene>
<evidence type="ECO:0000256" key="1">
    <source>
        <dbReference type="ARBA" id="ARBA00004123"/>
    </source>
</evidence>
<feature type="binding site" evidence="12">
    <location>
        <position position="44"/>
    </location>
    <ligand>
        <name>Zn(2+)</name>
        <dbReference type="ChEBI" id="CHEBI:29105"/>
    </ligand>
</feature>
<protein>
    <submittedName>
        <fullName evidence="16">Uncharacterized protein</fullName>
    </submittedName>
</protein>
<feature type="domain" description="C2H2-type" evidence="14">
    <location>
        <begin position="289"/>
        <end position="316"/>
    </location>
</feature>
<proteinExistence type="inferred from homology"/>
<dbReference type="InterPro" id="IPR013087">
    <property type="entry name" value="Znf_C2H2_type"/>
</dbReference>
<feature type="domain" description="C2H2-type" evidence="14">
    <location>
        <begin position="454"/>
        <end position="476"/>
    </location>
</feature>
<dbReference type="GO" id="GO:0005634">
    <property type="term" value="C:nucleus"/>
    <property type="evidence" value="ECO:0007669"/>
    <property type="project" value="UniProtKB-SubCell"/>
</dbReference>
<evidence type="ECO:0000256" key="11">
    <source>
        <dbReference type="PROSITE-ProRule" id="PRU00042"/>
    </source>
</evidence>
<evidence type="ECO:0000256" key="3">
    <source>
        <dbReference type="ARBA" id="ARBA00022723"/>
    </source>
</evidence>
<dbReference type="SMART" id="SM00355">
    <property type="entry name" value="ZnF_C2H2"/>
    <property type="match status" value="11"/>
</dbReference>
<feature type="compositionally biased region" description="Basic residues" evidence="13">
    <location>
        <begin position="136"/>
        <end position="164"/>
    </location>
</feature>
<evidence type="ECO:0000256" key="5">
    <source>
        <dbReference type="ARBA" id="ARBA00022771"/>
    </source>
</evidence>
<feature type="domain" description="C2H2-type" evidence="14">
    <location>
        <begin position="398"/>
        <end position="425"/>
    </location>
</feature>
<dbReference type="SUPFAM" id="SSF57667">
    <property type="entry name" value="beta-beta-alpha zinc fingers"/>
    <property type="match status" value="6"/>
</dbReference>
<feature type="domain" description="C2H2-type" evidence="14">
    <location>
        <begin position="176"/>
        <end position="203"/>
    </location>
</feature>
<name>A0ABD0T5Y8_LOXSC</name>
<evidence type="ECO:0000256" key="10">
    <source>
        <dbReference type="ARBA" id="ARBA00023242"/>
    </source>
</evidence>
<comment type="subcellular location">
    <subcellularLocation>
        <location evidence="1">Nucleus</location>
    </subcellularLocation>
</comment>
<dbReference type="PANTHER" id="PTHR24409">
    <property type="entry name" value="ZINC FINGER PROTEIN 142"/>
    <property type="match status" value="1"/>
</dbReference>
<keyword evidence="6 12" id="KW-0862">Zinc</keyword>
<dbReference type="FunFam" id="3.30.160.60:FF:001506">
    <property type="entry name" value="Zinc finger protein"/>
    <property type="match status" value="1"/>
</dbReference>
<dbReference type="Proteomes" id="UP001549921">
    <property type="component" value="Unassembled WGS sequence"/>
</dbReference>
<organism evidence="16 17">
    <name type="scientific">Loxostege sticticalis</name>
    <name type="common">Beet webworm moth</name>
    <dbReference type="NCBI Taxonomy" id="481309"/>
    <lineage>
        <taxon>Eukaryota</taxon>
        <taxon>Metazoa</taxon>
        <taxon>Ecdysozoa</taxon>
        <taxon>Arthropoda</taxon>
        <taxon>Hexapoda</taxon>
        <taxon>Insecta</taxon>
        <taxon>Pterygota</taxon>
        <taxon>Neoptera</taxon>
        <taxon>Endopterygota</taxon>
        <taxon>Lepidoptera</taxon>
        <taxon>Glossata</taxon>
        <taxon>Ditrysia</taxon>
        <taxon>Pyraloidea</taxon>
        <taxon>Crambidae</taxon>
        <taxon>Pyraustinae</taxon>
        <taxon>Loxostege</taxon>
    </lineage>
</organism>
<dbReference type="PANTHER" id="PTHR24409:SF295">
    <property type="entry name" value="AZ2-RELATED"/>
    <property type="match status" value="1"/>
</dbReference>
<evidence type="ECO:0000256" key="2">
    <source>
        <dbReference type="ARBA" id="ARBA00006991"/>
    </source>
</evidence>
<evidence type="ECO:0000256" key="8">
    <source>
        <dbReference type="ARBA" id="ARBA00023125"/>
    </source>
</evidence>
<feature type="domain" description="C2H2-type" evidence="14">
    <location>
        <begin position="202"/>
        <end position="229"/>
    </location>
</feature>
<feature type="domain" description="C2H2-type" evidence="14">
    <location>
        <begin position="426"/>
        <end position="453"/>
    </location>
</feature>
<evidence type="ECO:0000256" key="9">
    <source>
        <dbReference type="ARBA" id="ARBA00023163"/>
    </source>
</evidence>
<keyword evidence="4" id="KW-0677">Repeat</keyword>
<feature type="binding site" evidence="12">
    <location>
        <position position="4"/>
    </location>
    <ligand>
        <name>Zn(2+)</name>
        <dbReference type="ChEBI" id="CHEBI:29105"/>
    </ligand>
</feature>
<feature type="region of interest" description="Disordered" evidence="13">
    <location>
        <begin position="134"/>
        <end position="168"/>
    </location>
</feature>
<evidence type="ECO:0000256" key="6">
    <source>
        <dbReference type="ARBA" id="ARBA00022833"/>
    </source>
</evidence>